<keyword evidence="1" id="KW-0378">Hydrolase</keyword>
<dbReference type="Gene3D" id="4.10.80.30">
    <property type="entry name" value="DNA polymerase, domain 6"/>
    <property type="match status" value="1"/>
</dbReference>
<dbReference type="AlphaFoldDB" id="A0AAE4B8E0"/>
<dbReference type="PANTHER" id="PTHR33308:SF10">
    <property type="entry name" value="EXO-GLUCOSAMINIDASE LYTG"/>
    <property type="match status" value="1"/>
</dbReference>
<evidence type="ECO:0000256" key="2">
    <source>
        <dbReference type="SAM" id="MobiDB-lite"/>
    </source>
</evidence>
<evidence type="ECO:0000313" key="5">
    <source>
        <dbReference type="Proteomes" id="UP001182042"/>
    </source>
</evidence>
<dbReference type="InterPro" id="IPR008841">
    <property type="entry name" value="Siphovirus-type_tail_N"/>
</dbReference>
<evidence type="ECO:0000313" key="4">
    <source>
        <dbReference type="EMBL" id="MDR4250703.1"/>
    </source>
</evidence>
<accession>A0AAE4B8E0</accession>
<dbReference type="RefSeq" id="WP_309415793.1">
    <property type="nucleotide sequence ID" value="NZ_VKQA01000002.1"/>
</dbReference>
<proteinExistence type="predicted"/>
<dbReference type="Proteomes" id="UP001182042">
    <property type="component" value="Unassembled WGS sequence"/>
</dbReference>
<dbReference type="Gene3D" id="2.40.30.200">
    <property type="match status" value="1"/>
</dbReference>
<protein>
    <submittedName>
        <fullName evidence="4">Phage tail protein</fullName>
    </submittedName>
</protein>
<dbReference type="EMBL" id="VKQA01000002">
    <property type="protein sequence ID" value="MDR4250703.1"/>
    <property type="molecule type" value="Genomic_DNA"/>
</dbReference>
<sequence>MSNASFIKAIAPDAQKIYRNYNILASLVIAQGCLESGYGNSGLATKGKNLFGVKGSYKGASIRMLTWEVYNGRNVQVYADFRKYPSWYESMQDLAKLYINGTSWDPNHYKAVVGQTNYRKATKALVSAGYATDPAYATKLNNIIATHNLTKYDTKKTTDTSTDVDKPAQPKPEPSVVDIDENFNEDAFSPDIVFGRSSAIPRSDANFRIQYRNGTIIDMARDLSVLVRSLVISAPAPNITYENIPGKNGSYRTGKVFGNRRITAECTMYAEDAADFYLLRDEIYNALYQESEFYLVAEGNPKKRWRVELSDSFDPERSGSVADFTLTFESASPYCESVGTTQDPFTFDASLWQFGENLEDTIPVYKHKTKSFRIYNAGAIRIDPLELPFVISYKGASSKLKITNKTTGDAWQYTGDTTSKETVILDGVKARKDGVSIFGDTNRQTIRLETGWNEFVLSGTSGSFEIKFDFRFYYF</sequence>
<gene>
    <name evidence="4" type="ORF">FO508_10140</name>
</gene>
<evidence type="ECO:0000256" key="1">
    <source>
        <dbReference type="ARBA" id="ARBA00022801"/>
    </source>
</evidence>
<name>A0AAE4B8E0_BACPU</name>
<dbReference type="Pfam" id="PF05709">
    <property type="entry name" value="Sipho_tail"/>
    <property type="match status" value="1"/>
</dbReference>
<dbReference type="PRINTS" id="PR01002">
    <property type="entry name" value="FLGFLGJ"/>
</dbReference>
<dbReference type="Gene3D" id="1.10.530.10">
    <property type="match status" value="1"/>
</dbReference>
<evidence type="ECO:0000259" key="3">
    <source>
        <dbReference type="SMART" id="SM00047"/>
    </source>
</evidence>
<feature type="domain" description="Mannosyl-glycoprotein endo-beta-N-acetylglucosamidase-like" evidence="3">
    <location>
        <begin position="2"/>
        <end position="153"/>
    </location>
</feature>
<comment type="caution">
    <text evidence="4">The sequence shown here is derived from an EMBL/GenBank/DDBJ whole genome shotgun (WGS) entry which is preliminary data.</text>
</comment>
<organism evidence="4 5">
    <name type="scientific">Bacillus pumilus</name>
    <name type="common">Bacillus mesentericus</name>
    <dbReference type="NCBI Taxonomy" id="1408"/>
    <lineage>
        <taxon>Bacteria</taxon>
        <taxon>Bacillati</taxon>
        <taxon>Bacillota</taxon>
        <taxon>Bacilli</taxon>
        <taxon>Bacillales</taxon>
        <taxon>Bacillaceae</taxon>
        <taxon>Bacillus</taxon>
    </lineage>
</organism>
<reference evidence="4" key="1">
    <citation type="submission" date="2019-07" db="EMBL/GenBank/DDBJ databases">
        <title>Phylogenomic Reclassification of ATCC Bacillus Strains and Various Taxa within the Genus Bacillus.</title>
        <authorList>
            <person name="Riojas M.A."/>
            <person name="Frank A.M."/>
            <person name="Fenn S.L."/>
            <person name="King S."/>
            <person name="Brower S."/>
            <person name="Hazbon M.H."/>
        </authorList>
    </citation>
    <scope>NUCLEOTIDE SEQUENCE</scope>
    <source>
        <strain evidence="4">ATCC 27142</strain>
    </source>
</reference>
<dbReference type="PANTHER" id="PTHR33308">
    <property type="entry name" value="PEPTIDOGLYCAN HYDROLASE FLGJ"/>
    <property type="match status" value="1"/>
</dbReference>
<feature type="compositionally biased region" description="Basic and acidic residues" evidence="2">
    <location>
        <begin position="155"/>
        <end position="168"/>
    </location>
</feature>
<dbReference type="SMART" id="SM00047">
    <property type="entry name" value="LYZ2"/>
    <property type="match status" value="1"/>
</dbReference>
<dbReference type="Pfam" id="PF01832">
    <property type="entry name" value="Glucosaminidase"/>
    <property type="match status" value="1"/>
</dbReference>
<dbReference type="InterPro" id="IPR002901">
    <property type="entry name" value="MGlyc_endo_b_GlcNAc-like_dom"/>
</dbReference>
<dbReference type="GO" id="GO:0004040">
    <property type="term" value="F:amidase activity"/>
    <property type="evidence" value="ECO:0007669"/>
    <property type="project" value="InterPro"/>
</dbReference>
<feature type="region of interest" description="Disordered" evidence="2">
    <location>
        <begin position="155"/>
        <end position="178"/>
    </location>
</feature>
<dbReference type="InterPro" id="IPR051056">
    <property type="entry name" value="Glycosyl_Hydrolase_73"/>
</dbReference>